<comment type="similarity">
    <text evidence="2 5">Belongs to the DegT/DnrJ/EryC1 family.</text>
</comment>
<dbReference type="EMBL" id="AZJI01000005">
    <property type="protein sequence ID" value="ETD23217.1"/>
    <property type="molecule type" value="Genomic_DNA"/>
</dbReference>
<keyword evidence="1 4" id="KW-0663">Pyridoxal phosphate</keyword>
<dbReference type="Proteomes" id="UP000018731">
    <property type="component" value="Unassembled WGS sequence"/>
</dbReference>
<evidence type="ECO:0000256" key="3">
    <source>
        <dbReference type="PIRSR" id="PIRSR000390-1"/>
    </source>
</evidence>
<dbReference type="PANTHER" id="PTHR30244">
    <property type="entry name" value="TRANSAMINASE"/>
    <property type="match status" value="1"/>
</dbReference>
<gene>
    <name evidence="6" type="ORF">HMPREF2086_01016</name>
</gene>
<dbReference type="AlphaFoldDB" id="V8C817"/>
<dbReference type="Pfam" id="PF01041">
    <property type="entry name" value="DegT_DnrJ_EryC1"/>
    <property type="match status" value="1"/>
</dbReference>
<dbReference type="OrthoDB" id="9766188at2"/>
<evidence type="ECO:0000313" key="6">
    <source>
        <dbReference type="EMBL" id="ETD23217.1"/>
    </source>
</evidence>
<evidence type="ECO:0000256" key="2">
    <source>
        <dbReference type="ARBA" id="ARBA00037999"/>
    </source>
</evidence>
<organism evidence="6 7">
    <name type="scientific">Helicobacter macacae MIT 99-5501</name>
    <dbReference type="NCBI Taxonomy" id="1357400"/>
    <lineage>
        <taxon>Bacteria</taxon>
        <taxon>Pseudomonadati</taxon>
        <taxon>Campylobacterota</taxon>
        <taxon>Epsilonproteobacteria</taxon>
        <taxon>Campylobacterales</taxon>
        <taxon>Helicobacteraceae</taxon>
        <taxon>Helicobacter</taxon>
    </lineage>
</organism>
<name>V8C817_9HELI</name>
<keyword evidence="7" id="KW-1185">Reference proteome</keyword>
<evidence type="ECO:0000256" key="1">
    <source>
        <dbReference type="ARBA" id="ARBA00022898"/>
    </source>
</evidence>
<sequence>MKEVKKVPFLDLKAQFVDLQKAVLKGVESICKNAEFVLGSAVSEFEENFSSTIFGKAPKKPKEKLDEAIEELLHSAYNKNHCVGVGNGTDALQIALKALDLPPHSEVLIPANTYFACAEAVLNAGLNLAIIDCDENGEFVINKENLSPKSSAFIAVHLYGKVLDLDKLRDFAKENSLAFIEDCAQAHGGVDKQGRSVGSVGDIATFSFYPGKNLGAYGDGGAVLSKDINLVKKARQIANHGQEYQNDAFVKNHHIALGYNSRLDSIQAKILTIKLPLLETHNEYRTRAARRYYYKLESLEKKGYLKLPPLSEQCVWHLFVIEWLMEGQKGRDSLCEFLQKNGIECSIHYPNALSDIEVLRNDERVRVLPTPNASRRAKTIISLPMGEHLRNKHIEYISDKIEEFIAKK</sequence>
<evidence type="ECO:0000313" key="7">
    <source>
        <dbReference type="Proteomes" id="UP000018731"/>
    </source>
</evidence>
<dbReference type="Gene3D" id="3.90.1150.10">
    <property type="entry name" value="Aspartate Aminotransferase, domain 1"/>
    <property type="match status" value="1"/>
</dbReference>
<accession>V8C817</accession>
<dbReference type="GO" id="GO:0008483">
    <property type="term" value="F:transaminase activity"/>
    <property type="evidence" value="ECO:0007669"/>
    <property type="project" value="TreeGrafter"/>
</dbReference>
<evidence type="ECO:0008006" key="8">
    <source>
        <dbReference type="Google" id="ProtNLM"/>
    </source>
</evidence>
<dbReference type="STRING" id="1357400.HMPREF2086_01016"/>
<feature type="active site" description="Proton acceptor" evidence="3">
    <location>
        <position position="212"/>
    </location>
</feature>
<dbReference type="InterPro" id="IPR015422">
    <property type="entry name" value="PyrdxlP-dep_Trfase_small"/>
</dbReference>
<dbReference type="SUPFAM" id="SSF53383">
    <property type="entry name" value="PLP-dependent transferases"/>
    <property type="match status" value="1"/>
</dbReference>
<dbReference type="PATRIC" id="fig|1357400.3.peg.1392"/>
<evidence type="ECO:0000256" key="4">
    <source>
        <dbReference type="PIRSR" id="PIRSR000390-2"/>
    </source>
</evidence>
<dbReference type="InterPro" id="IPR000653">
    <property type="entry name" value="DegT/StrS_aminotransferase"/>
</dbReference>
<dbReference type="GO" id="GO:0000271">
    <property type="term" value="P:polysaccharide biosynthetic process"/>
    <property type="evidence" value="ECO:0007669"/>
    <property type="project" value="TreeGrafter"/>
</dbReference>
<proteinExistence type="inferred from homology"/>
<dbReference type="InterPro" id="IPR015424">
    <property type="entry name" value="PyrdxlP-dep_Trfase"/>
</dbReference>
<dbReference type="RefSeq" id="WP_023927742.1">
    <property type="nucleotide sequence ID" value="NZ_KI669454.1"/>
</dbReference>
<dbReference type="GO" id="GO:0030170">
    <property type="term" value="F:pyridoxal phosphate binding"/>
    <property type="evidence" value="ECO:0007669"/>
    <property type="project" value="TreeGrafter"/>
</dbReference>
<dbReference type="PIRSF" id="PIRSF000390">
    <property type="entry name" value="PLP_StrS"/>
    <property type="match status" value="1"/>
</dbReference>
<dbReference type="CDD" id="cd00616">
    <property type="entry name" value="AHBA_syn"/>
    <property type="match status" value="1"/>
</dbReference>
<comment type="caution">
    <text evidence="6">The sequence shown here is derived from an EMBL/GenBank/DDBJ whole genome shotgun (WGS) entry which is preliminary data.</text>
</comment>
<dbReference type="eggNOG" id="COG0399">
    <property type="taxonomic scope" value="Bacteria"/>
</dbReference>
<dbReference type="Gene3D" id="3.40.640.10">
    <property type="entry name" value="Type I PLP-dependent aspartate aminotransferase-like (Major domain)"/>
    <property type="match status" value="1"/>
</dbReference>
<evidence type="ECO:0000256" key="5">
    <source>
        <dbReference type="RuleBase" id="RU004508"/>
    </source>
</evidence>
<dbReference type="HOGENOM" id="CLU_033332_6_0_7"/>
<reference evidence="6 7" key="1">
    <citation type="journal article" date="2014" name="Genome Announc.">
        <title>Draft genome sequences of six enterohepatic helicobacter species isolated from humans and one from rhesus macaques.</title>
        <authorList>
            <person name="Shen Z."/>
            <person name="Sheh A."/>
            <person name="Young S.K."/>
            <person name="Abouelliel A."/>
            <person name="Ward D.V."/>
            <person name="Earl A.M."/>
            <person name="Fox J.G."/>
        </authorList>
    </citation>
    <scope>NUCLEOTIDE SEQUENCE [LARGE SCALE GENOMIC DNA]</scope>
    <source>
        <strain evidence="6 7">MIT 99-5501</strain>
    </source>
</reference>
<dbReference type="PANTHER" id="PTHR30244:SF36">
    <property type="entry name" value="3-OXO-GLUCOSE-6-PHOSPHATE:GLUTAMATE AMINOTRANSFERASE"/>
    <property type="match status" value="1"/>
</dbReference>
<dbReference type="InterPro" id="IPR015421">
    <property type="entry name" value="PyrdxlP-dep_Trfase_major"/>
</dbReference>
<protein>
    <recommendedName>
        <fullName evidence="8">Erythromycin biosynthesis sensory transduction protein eryC1</fullName>
    </recommendedName>
</protein>
<feature type="modified residue" description="N6-(pyridoxal phosphate)lysine" evidence="4">
    <location>
        <position position="212"/>
    </location>
</feature>